<evidence type="ECO:0000256" key="1">
    <source>
        <dbReference type="ARBA" id="ARBA00023150"/>
    </source>
</evidence>
<dbReference type="SUPFAM" id="SSF141673">
    <property type="entry name" value="MOSC N-terminal domain-like"/>
    <property type="match status" value="1"/>
</dbReference>
<sequence>MSCDDRPRVYLDGAGAGIPSRWLIEEIKKIDFMELGNPHTSSFRSQSTGNRINQVRNRILNHFNVTSSEYNVVFTSGTTGSLKLLGECFDFNPPTYTYKKESSTFDPRGVNETYLSFLQDSHTSVIGLKNIVNCSSIICNNYNYFNSYFSNPNNDNPLSSGNNLFILTGMSNSCGKKYDLNIIKKIINFKNWYVCIDGASLLSNEKIDLKKFNADGVVGSFYKIFGLPTGLGFLIVSRRIIDKMNRKSYFGGGTVNFMICNGLIKKKDDFVERMEDGTCNFQGIIMLEKCFDEIKNIESIENVGRKVFNLSKIAYDKLRSLKYDNGVPLVRIYGWNEVTFETQGPIINFNLQRDDESIIGYNEVSKMSELFDIDLRVGCFCNIGSCISYLNLSREDIKNFYYNGDKKCGDKIDIVNGQPLGSVRISFGKWNTINDVSKLIKMLQYCFIKGSKIRKYIPEMVSSSIMVRILRLFLYPVKSGSYLEVDKWNVTEKGMVNDRIMLVIDKNGIPVTQKMIPAMCLIKCIFDKNGNLIIKDKNKELDDLIVLEDDNMNKEEIMVCSDNRCSYVIGYNEWLAKLHPSFGDESKFIKIFPENEHSYVNEAPFLIINLSSVRLVAETLDLDIENILHRFRSNIVLDLGEPFIERKVKEIHFCNNIILQKVSDCHRCQMICVDQESGEKNVNLMITLRDIQEGNKLIFGIYMKMKGNVNSTIHKGEEVVVFFD</sequence>
<dbReference type="Pfam" id="PF03476">
    <property type="entry name" value="MOSC_N"/>
    <property type="match status" value="1"/>
</dbReference>
<dbReference type="PANTHER" id="PTHR14237">
    <property type="entry name" value="MOLYBDOPTERIN COFACTOR SULFURASE MOSC"/>
    <property type="match status" value="1"/>
</dbReference>
<dbReference type="InterPro" id="IPR015424">
    <property type="entry name" value="PyrdxlP-dep_Trfase"/>
</dbReference>
<dbReference type="GO" id="GO:0006777">
    <property type="term" value="P:Mo-molybdopterin cofactor biosynthetic process"/>
    <property type="evidence" value="ECO:0007669"/>
    <property type="project" value="UniProtKB-KW"/>
</dbReference>
<dbReference type="Gene3D" id="3.90.1150.10">
    <property type="entry name" value="Aspartate Aminotransferase, domain 1"/>
    <property type="match status" value="1"/>
</dbReference>
<dbReference type="WBParaSite" id="PTRK_0000661200.1">
    <property type="protein sequence ID" value="PTRK_0000661200.1"/>
    <property type="gene ID" value="PTRK_0000661200"/>
</dbReference>
<dbReference type="Pfam" id="PF03473">
    <property type="entry name" value="MOSC"/>
    <property type="match status" value="1"/>
</dbReference>
<keyword evidence="1" id="KW-0501">Molybdenum cofactor biosynthesis</keyword>
<dbReference type="Pfam" id="PF00266">
    <property type="entry name" value="Aminotran_5"/>
    <property type="match status" value="1"/>
</dbReference>
<evidence type="ECO:0000259" key="2">
    <source>
        <dbReference type="PROSITE" id="PS51340"/>
    </source>
</evidence>
<dbReference type="GO" id="GO:0030151">
    <property type="term" value="F:molybdenum ion binding"/>
    <property type="evidence" value="ECO:0007669"/>
    <property type="project" value="InterPro"/>
</dbReference>
<dbReference type="PROSITE" id="PS51340">
    <property type="entry name" value="MOSC"/>
    <property type="match status" value="1"/>
</dbReference>
<dbReference type="InterPro" id="IPR015422">
    <property type="entry name" value="PyrdxlP-dep_Trfase_small"/>
</dbReference>
<dbReference type="PANTHER" id="PTHR14237:SF80">
    <property type="entry name" value="MOLYBDENUM COFACTOR SULFURASE"/>
    <property type="match status" value="1"/>
</dbReference>
<feature type="domain" description="MOSC" evidence="2">
    <location>
        <begin position="567"/>
        <end position="722"/>
    </location>
</feature>
<dbReference type="InterPro" id="IPR005302">
    <property type="entry name" value="MoCF_Sase_C"/>
</dbReference>
<dbReference type="Gene3D" id="3.40.640.10">
    <property type="entry name" value="Type I PLP-dependent aspartate aminotransferase-like (Major domain)"/>
    <property type="match status" value="1"/>
</dbReference>
<dbReference type="AlphaFoldDB" id="A0A0N4ZFT3"/>
<dbReference type="InterPro" id="IPR011037">
    <property type="entry name" value="Pyrv_Knase-like_insert_dom_sf"/>
</dbReference>
<evidence type="ECO:0000313" key="3">
    <source>
        <dbReference type="Proteomes" id="UP000038045"/>
    </source>
</evidence>
<organism evidence="3 4">
    <name type="scientific">Parastrongyloides trichosuri</name>
    <name type="common">Possum-specific nematode worm</name>
    <dbReference type="NCBI Taxonomy" id="131310"/>
    <lineage>
        <taxon>Eukaryota</taxon>
        <taxon>Metazoa</taxon>
        <taxon>Ecdysozoa</taxon>
        <taxon>Nematoda</taxon>
        <taxon>Chromadorea</taxon>
        <taxon>Rhabditida</taxon>
        <taxon>Tylenchina</taxon>
        <taxon>Panagrolaimomorpha</taxon>
        <taxon>Strongyloidoidea</taxon>
        <taxon>Strongyloididae</taxon>
        <taxon>Parastrongyloides</taxon>
    </lineage>
</organism>
<keyword evidence="3" id="KW-1185">Reference proteome</keyword>
<dbReference type="InterPro" id="IPR005303">
    <property type="entry name" value="MOCOS_middle"/>
</dbReference>
<name>A0A0N4ZFT3_PARTI</name>
<dbReference type="STRING" id="131310.A0A0N4ZFT3"/>
<proteinExistence type="predicted"/>
<dbReference type="InterPro" id="IPR000192">
    <property type="entry name" value="Aminotrans_V_dom"/>
</dbReference>
<protein>
    <submittedName>
        <fullName evidence="4">MOSC domain-containing protein</fullName>
    </submittedName>
</protein>
<reference evidence="4" key="1">
    <citation type="submission" date="2017-02" db="UniProtKB">
        <authorList>
            <consortium name="WormBaseParasite"/>
        </authorList>
    </citation>
    <scope>IDENTIFICATION</scope>
</reference>
<dbReference type="InterPro" id="IPR015421">
    <property type="entry name" value="PyrdxlP-dep_Trfase_major"/>
</dbReference>
<evidence type="ECO:0000313" key="4">
    <source>
        <dbReference type="WBParaSite" id="PTRK_0000661200.1"/>
    </source>
</evidence>
<dbReference type="SUPFAM" id="SSF50800">
    <property type="entry name" value="PK beta-barrel domain-like"/>
    <property type="match status" value="1"/>
</dbReference>
<dbReference type="Proteomes" id="UP000038045">
    <property type="component" value="Unplaced"/>
</dbReference>
<dbReference type="GO" id="GO:0003824">
    <property type="term" value="F:catalytic activity"/>
    <property type="evidence" value="ECO:0007669"/>
    <property type="project" value="InterPro"/>
</dbReference>
<accession>A0A0N4ZFT3</accession>
<dbReference type="GO" id="GO:0030170">
    <property type="term" value="F:pyridoxal phosphate binding"/>
    <property type="evidence" value="ECO:0007669"/>
    <property type="project" value="InterPro"/>
</dbReference>
<dbReference type="SUPFAM" id="SSF53383">
    <property type="entry name" value="PLP-dependent transferases"/>
    <property type="match status" value="1"/>
</dbReference>